<evidence type="ECO:0000313" key="4">
    <source>
        <dbReference type="EMBL" id="QLG88937.1"/>
    </source>
</evidence>
<evidence type="ECO:0000256" key="1">
    <source>
        <dbReference type="ARBA" id="ARBA00022553"/>
    </source>
</evidence>
<sequence length="377" mass="41681">MSNKPLVLIVDDDLFMLDFLNDALSERCQIITAESGAAALQLAQQQHPILVITDVQMPEMNGYELCQHIKDDFDISDTPVLFVSALDDIEDRLQGFEVGGEDFVLKPVNPQVLDAKVAHILRLIEERRQLKSQTQYATNTAMLAMTSMSETGLLLEGLKLFNQSNTPLELAKAVIQAQAMYEVDGVVELLLPAGQRLIQNKLGPASELEASVMQHMAGMDRITQYKTRMSITYPHVRTLISNMPLHDPDRCGRLRDHLAMLIEAADVRLVSIVTSAQAQQQGSAIEGTIASLTTTLANIDELQRSGRASASLILNNVMMRVEEALVGLQLTERQESSLMGIIHDGLEDVSSTLLAEAHFQDQLSNVIRDLQRAVKQI</sequence>
<accession>A0A7H9BJS7</accession>
<dbReference type="PANTHER" id="PTHR44591">
    <property type="entry name" value="STRESS RESPONSE REGULATOR PROTEIN 1"/>
    <property type="match status" value="1"/>
</dbReference>
<evidence type="ECO:0000259" key="3">
    <source>
        <dbReference type="PROSITE" id="PS50110"/>
    </source>
</evidence>
<proteinExistence type="predicted"/>
<dbReference type="EMBL" id="CP058627">
    <property type="protein sequence ID" value="QLG88937.1"/>
    <property type="molecule type" value="Genomic_DNA"/>
</dbReference>
<dbReference type="AlphaFoldDB" id="A0A7H9BJS7"/>
<dbReference type="KEGG" id="chiz:HQ393_12200"/>
<gene>
    <name evidence="4" type="ORF">HQ393_12200</name>
</gene>
<dbReference type="SUPFAM" id="SSF52172">
    <property type="entry name" value="CheY-like"/>
    <property type="match status" value="1"/>
</dbReference>
<organism evidence="4 5">
    <name type="scientific">Chitinibacter bivalviorum</name>
    <dbReference type="NCBI Taxonomy" id="2739434"/>
    <lineage>
        <taxon>Bacteria</taxon>
        <taxon>Pseudomonadati</taxon>
        <taxon>Pseudomonadota</taxon>
        <taxon>Betaproteobacteria</taxon>
        <taxon>Neisseriales</taxon>
        <taxon>Chitinibacteraceae</taxon>
        <taxon>Chitinibacter</taxon>
    </lineage>
</organism>
<keyword evidence="5" id="KW-1185">Reference proteome</keyword>
<evidence type="ECO:0000256" key="2">
    <source>
        <dbReference type="PROSITE-ProRule" id="PRU00169"/>
    </source>
</evidence>
<dbReference type="GO" id="GO:0000160">
    <property type="term" value="P:phosphorelay signal transduction system"/>
    <property type="evidence" value="ECO:0007669"/>
    <property type="project" value="InterPro"/>
</dbReference>
<feature type="domain" description="Response regulatory" evidence="3">
    <location>
        <begin position="6"/>
        <end position="121"/>
    </location>
</feature>
<dbReference type="RefSeq" id="WP_179355439.1">
    <property type="nucleotide sequence ID" value="NZ_CP058627.1"/>
</dbReference>
<dbReference type="InterPro" id="IPR011006">
    <property type="entry name" value="CheY-like_superfamily"/>
</dbReference>
<protein>
    <submittedName>
        <fullName evidence="4">Response regulator</fullName>
    </submittedName>
</protein>
<feature type="modified residue" description="4-aspartylphosphate" evidence="2">
    <location>
        <position position="54"/>
    </location>
</feature>
<dbReference type="Pfam" id="PF00072">
    <property type="entry name" value="Response_reg"/>
    <property type="match status" value="1"/>
</dbReference>
<keyword evidence="1 2" id="KW-0597">Phosphoprotein</keyword>
<dbReference type="Gene3D" id="3.40.50.2300">
    <property type="match status" value="1"/>
</dbReference>
<dbReference type="SMART" id="SM00448">
    <property type="entry name" value="REC"/>
    <property type="match status" value="1"/>
</dbReference>
<dbReference type="PROSITE" id="PS50110">
    <property type="entry name" value="RESPONSE_REGULATORY"/>
    <property type="match status" value="1"/>
</dbReference>
<name>A0A7H9BJS7_9NEIS</name>
<dbReference type="PANTHER" id="PTHR44591:SF3">
    <property type="entry name" value="RESPONSE REGULATORY DOMAIN-CONTAINING PROTEIN"/>
    <property type="match status" value="1"/>
</dbReference>
<evidence type="ECO:0000313" key="5">
    <source>
        <dbReference type="Proteomes" id="UP000509597"/>
    </source>
</evidence>
<reference evidence="4 5" key="1">
    <citation type="submission" date="2020-07" db="EMBL/GenBank/DDBJ databases">
        <title>Complete genome sequence of Chitinibacter sp. 2T18.</title>
        <authorList>
            <person name="Bae J.-W."/>
            <person name="Choi J.-W."/>
        </authorList>
    </citation>
    <scope>NUCLEOTIDE SEQUENCE [LARGE SCALE GENOMIC DNA]</scope>
    <source>
        <strain evidence="4 5">2T18</strain>
    </source>
</reference>
<dbReference type="InterPro" id="IPR050595">
    <property type="entry name" value="Bact_response_regulator"/>
</dbReference>
<dbReference type="InterPro" id="IPR001789">
    <property type="entry name" value="Sig_transdc_resp-reg_receiver"/>
</dbReference>
<dbReference type="Proteomes" id="UP000509597">
    <property type="component" value="Chromosome"/>
</dbReference>